<gene>
    <name evidence="2" type="ORF">Rsub_11556</name>
</gene>
<keyword evidence="3" id="KW-1185">Reference proteome</keyword>
<dbReference type="EMBL" id="BDRX01000141">
    <property type="protein sequence ID" value="GBF98970.1"/>
    <property type="molecule type" value="Genomic_DNA"/>
</dbReference>
<evidence type="ECO:0000256" key="1">
    <source>
        <dbReference type="SAM" id="SignalP"/>
    </source>
</evidence>
<dbReference type="OrthoDB" id="506431at2759"/>
<organism evidence="2 3">
    <name type="scientific">Raphidocelis subcapitata</name>
    <dbReference type="NCBI Taxonomy" id="307507"/>
    <lineage>
        <taxon>Eukaryota</taxon>
        <taxon>Viridiplantae</taxon>
        <taxon>Chlorophyta</taxon>
        <taxon>core chlorophytes</taxon>
        <taxon>Chlorophyceae</taxon>
        <taxon>CS clade</taxon>
        <taxon>Sphaeropleales</taxon>
        <taxon>Selenastraceae</taxon>
        <taxon>Raphidocelis</taxon>
    </lineage>
</organism>
<evidence type="ECO:0008006" key="4">
    <source>
        <dbReference type="Google" id="ProtNLM"/>
    </source>
</evidence>
<dbReference type="InterPro" id="IPR029069">
    <property type="entry name" value="HotDog_dom_sf"/>
</dbReference>
<protein>
    <recommendedName>
        <fullName evidence="4">Thioesterase domain-containing protein</fullName>
    </recommendedName>
</protein>
<accession>A0A2V0PM68</accession>
<dbReference type="SUPFAM" id="SSF54637">
    <property type="entry name" value="Thioesterase/thiol ester dehydrase-isomerase"/>
    <property type="match status" value="1"/>
</dbReference>
<keyword evidence="1" id="KW-0732">Signal</keyword>
<feature type="chain" id="PRO_5016091549" description="Thioesterase domain-containing protein" evidence="1">
    <location>
        <begin position="26"/>
        <end position="269"/>
    </location>
</feature>
<dbReference type="InParanoid" id="A0A2V0PM68"/>
<comment type="caution">
    <text evidence="2">The sequence shown here is derived from an EMBL/GenBank/DDBJ whole genome shotgun (WGS) entry which is preliminary data.</text>
</comment>
<proteinExistence type="predicted"/>
<dbReference type="CDD" id="cd03443">
    <property type="entry name" value="PaaI_thioesterase"/>
    <property type="match status" value="1"/>
</dbReference>
<evidence type="ECO:0000313" key="2">
    <source>
        <dbReference type="EMBL" id="GBF98970.1"/>
    </source>
</evidence>
<dbReference type="AlphaFoldDB" id="A0A2V0PM68"/>
<evidence type="ECO:0000313" key="3">
    <source>
        <dbReference type="Proteomes" id="UP000247498"/>
    </source>
</evidence>
<feature type="signal peptide" evidence="1">
    <location>
        <begin position="1"/>
        <end position="25"/>
    </location>
</feature>
<name>A0A2V0PM68_9CHLO</name>
<reference evidence="2 3" key="1">
    <citation type="journal article" date="2018" name="Sci. Rep.">
        <title>Raphidocelis subcapitata (=Pseudokirchneriella subcapitata) provides an insight into genome evolution and environmental adaptations in the Sphaeropleales.</title>
        <authorList>
            <person name="Suzuki S."/>
            <person name="Yamaguchi H."/>
            <person name="Nakajima N."/>
            <person name="Kawachi M."/>
        </authorList>
    </citation>
    <scope>NUCLEOTIDE SEQUENCE [LARGE SCALE GENOMIC DNA]</scope>
    <source>
        <strain evidence="2 3">NIES-35</strain>
    </source>
</reference>
<dbReference type="Proteomes" id="UP000247498">
    <property type="component" value="Unassembled WGS sequence"/>
</dbReference>
<sequence>MQRTGQAAGAALAAALAAARASGAAAPLHAAAVTAPCAAAAAAASLGSAGWAAAALGLLQPARAGFATQAAERTRWEWMREQGHTINPCNSTLHPAAEAGIEPEGTELAVQDAYTPHSTCWGCGPSAQTGLRLRSFRVRNGLEARVQLPDQYCAFPGIINGGIISTLIDCHGNWTAAIALMDRSCLPAPPLTLTASVLVSFKEPAPPGTPLVVRSNVVEIREGSQPGVGKASVEVDITVSQAAPPEGGAEKLLASATGIFKKLGALRAL</sequence>
<dbReference type="Gene3D" id="3.10.129.10">
    <property type="entry name" value="Hotdog Thioesterase"/>
    <property type="match status" value="1"/>
</dbReference>